<reference evidence="2" key="1">
    <citation type="submission" date="2016-05" db="EMBL/GenBank/DDBJ databases">
        <title>Draft genome of Corynebacterium afermentans subsp. afermentans LCDC 88199T.</title>
        <authorList>
            <person name="Bernier A.-M."/>
            <person name="Bernard K."/>
        </authorList>
    </citation>
    <scope>NUCLEOTIDE SEQUENCE [LARGE SCALE GENOMIC DNA]</scope>
    <source>
        <strain evidence="2">NML01-0328</strain>
    </source>
</reference>
<proteinExistence type="predicted"/>
<evidence type="ECO:0000313" key="2">
    <source>
        <dbReference type="Proteomes" id="UP000078003"/>
    </source>
</evidence>
<evidence type="ECO:0000313" key="1">
    <source>
        <dbReference type="EMBL" id="OAM15952.1"/>
    </source>
</evidence>
<sequence length="222" mass="25557">MNQSSVIEKLHRVYTDFLAWKSAEFGKQAEQEIGGEWECNYAAMPEVWAACFDFAQQIPAHEWQPEQARQLLYLTARDNESEYIAGVLPESALLRLCETYRQKPVYDAGWQLAVQLPRLSSQAVAWQWAEYFCNDPDEYTCRRALMVSGSLHAPHTERYAEHFWQRSIYRNIAGWDADEYQKIAVLQVLAAMGSPLLPQYLSLARQDGRRYLVQQAQDLGGG</sequence>
<dbReference type="EMBL" id="LXSF01000009">
    <property type="protein sequence ID" value="OAM15952.1"/>
    <property type="molecule type" value="Genomic_DNA"/>
</dbReference>
<dbReference type="RefSeq" id="WP_064083872.1">
    <property type="nucleotide sequence ID" value="NZ_LXSF01000009.1"/>
</dbReference>
<organism evidence="1 2">
    <name type="scientific">Eikenella corrodens</name>
    <dbReference type="NCBI Taxonomy" id="539"/>
    <lineage>
        <taxon>Bacteria</taxon>
        <taxon>Pseudomonadati</taxon>
        <taxon>Pseudomonadota</taxon>
        <taxon>Betaproteobacteria</taxon>
        <taxon>Neisseriales</taxon>
        <taxon>Neisseriaceae</taxon>
        <taxon>Eikenella</taxon>
    </lineage>
</organism>
<name>A0A1A9RD02_EIKCO</name>
<protein>
    <recommendedName>
        <fullName evidence="3">DUF4034 domain-containing protein</fullName>
    </recommendedName>
</protein>
<dbReference type="AlphaFoldDB" id="A0A1A9RD02"/>
<evidence type="ECO:0008006" key="3">
    <source>
        <dbReference type="Google" id="ProtNLM"/>
    </source>
</evidence>
<accession>A0A1A9RD02</accession>
<comment type="caution">
    <text evidence="1">The sequence shown here is derived from an EMBL/GenBank/DDBJ whole genome shotgun (WGS) entry which is preliminary data.</text>
</comment>
<dbReference type="Proteomes" id="UP000078003">
    <property type="component" value="Unassembled WGS sequence"/>
</dbReference>
<gene>
    <name evidence="1" type="ORF">A7P85_07905</name>
</gene>